<evidence type="ECO:0000313" key="7">
    <source>
        <dbReference type="Proteomes" id="UP000001197"/>
    </source>
</evidence>
<reference evidence="7" key="2">
    <citation type="journal article" date="2014" name="Genetics">
        <title>Maintaining two mating types: Structure of the mating type locus and its role in heterokaryosis in Podospora anserina.</title>
        <authorList>
            <person name="Grognet P."/>
            <person name="Bidard F."/>
            <person name="Kuchly C."/>
            <person name="Tong L.C.H."/>
            <person name="Coppin E."/>
            <person name="Benkhali J.A."/>
            <person name="Couloux A."/>
            <person name="Wincker P."/>
            <person name="Debuchy R."/>
            <person name="Silar P."/>
        </authorList>
    </citation>
    <scope>GENOME REANNOTATION</scope>
    <source>
        <strain evidence="7">S / ATCC MYA-4624 / DSM 980 / FGSC 10383</strain>
    </source>
</reference>
<accession>A0A090CC34</accession>
<comment type="catalytic activity">
    <reaction evidence="4">
        <text>GTP + H2O = GDP + phosphate + H(+)</text>
        <dbReference type="Rhea" id="RHEA:19669"/>
        <dbReference type="ChEBI" id="CHEBI:15377"/>
        <dbReference type="ChEBI" id="CHEBI:15378"/>
        <dbReference type="ChEBI" id="CHEBI:37565"/>
        <dbReference type="ChEBI" id="CHEBI:43474"/>
        <dbReference type="ChEBI" id="CHEBI:58189"/>
        <dbReference type="EC" id="3.6.5.2"/>
    </reaction>
</comment>
<evidence type="ECO:0000256" key="4">
    <source>
        <dbReference type="ARBA" id="ARBA00048098"/>
    </source>
</evidence>
<protein>
    <recommendedName>
        <fullName evidence="2">small monomeric GTPase</fullName>
        <ecNumber evidence="2">3.6.5.2</ecNumber>
    </recommendedName>
</protein>
<feature type="region of interest" description="Disordered" evidence="5">
    <location>
        <begin position="120"/>
        <end position="140"/>
    </location>
</feature>
<dbReference type="AlphaFoldDB" id="A0A090CC34"/>
<organism evidence="6 7">
    <name type="scientific">Podospora anserina (strain S / ATCC MYA-4624 / DSM 980 / FGSC 10383)</name>
    <name type="common">Pleurage anserina</name>
    <dbReference type="NCBI Taxonomy" id="515849"/>
    <lineage>
        <taxon>Eukaryota</taxon>
        <taxon>Fungi</taxon>
        <taxon>Dikarya</taxon>
        <taxon>Ascomycota</taxon>
        <taxon>Pezizomycotina</taxon>
        <taxon>Sordariomycetes</taxon>
        <taxon>Sordariomycetidae</taxon>
        <taxon>Sordariales</taxon>
        <taxon>Podosporaceae</taxon>
        <taxon>Podospora</taxon>
        <taxon>Podospora anserina</taxon>
    </lineage>
</organism>
<name>A0A090CC34_PODAN</name>
<reference evidence="6 7" key="1">
    <citation type="journal article" date="2008" name="Genome Biol.">
        <title>The genome sequence of the model ascomycete fungus Podospora anserina.</title>
        <authorList>
            <person name="Espagne E."/>
            <person name="Lespinet O."/>
            <person name="Malagnac F."/>
            <person name="Da Silva C."/>
            <person name="Jaillon O."/>
            <person name="Porcel B.M."/>
            <person name="Couloux A."/>
            <person name="Aury J.-M."/>
            <person name="Segurens B."/>
            <person name="Poulain J."/>
            <person name="Anthouard V."/>
            <person name="Grossetete S."/>
            <person name="Khalili H."/>
            <person name="Coppin E."/>
            <person name="Dequard-Chablat M."/>
            <person name="Picard M."/>
            <person name="Contamine V."/>
            <person name="Arnaise S."/>
            <person name="Bourdais A."/>
            <person name="Berteaux-Lecellier V."/>
            <person name="Gautheret D."/>
            <person name="de Vries R.P."/>
            <person name="Battaglia E."/>
            <person name="Coutinho P.M."/>
            <person name="Danchin E.G.J."/>
            <person name="Henrissat B."/>
            <person name="El Khoury R."/>
            <person name="Sainsard-Chanet A."/>
            <person name="Boivin A."/>
            <person name="Pinan-Lucarre B."/>
            <person name="Sellem C.H."/>
            <person name="Debuchy R."/>
            <person name="Wincker P."/>
            <person name="Weissenbach J."/>
            <person name="Silar P."/>
        </authorList>
    </citation>
    <scope>NUCLEOTIDE SEQUENCE [LARGE SCALE GENOMIC DNA]</scope>
    <source>
        <strain evidence="7">S / ATCC MYA-4624 / DSM 980 / FGSC 10383</strain>
    </source>
</reference>
<dbReference type="EC" id="3.6.5.2" evidence="2"/>
<dbReference type="InterPro" id="IPR027417">
    <property type="entry name" value="P-loop_NTPase"/>
</dbReference>
<dbReference type="PROSITE" id="PS51419">
    <property type="entry name" value="RAB"/>
    <property type="match status" value="1"/>
</dbReference>
<evidence type="ECO:0000256" key="5">
    <source>
        <dbReference type="SAM" id="MobiDB-lite"/>
    </source>
</evidence>
<evidence type="ECO:0000256" key="2">
    <source>
        <dbReference type="ARBA" id="ARBA00011984"/>
    </source>
</evidence>
<dbReference type="PRINTS" id="PR00449">
    <property type="entry name" value="RASTRNSFRMNG"/>
</dbReference>
<comment type="similarity">
    <text evidence="1">Belongs to the small GTPase superfamily. Ras family.</text>
</comment>
<evidence type="ECO:0000256" key="1">
    <source>
        <dbReference type="ARBA" id="ARBA00008344"/>
    </source>
</evidence>
<dbReference type="SUPFAM" id="SSF52540">
    <property type="entry name" value="P-loop containing nucleoside triphosphate hydrolases"/>
    <property type="match status" value="1"/>
</dbReference>
<dbReference type="GO" id="GO:0003925">
    <property type="term" value="F:G protein activity"/>
    <property type="evidence" value="ECO:0007669"/>
    <property type="project" value="UniProtKB-EC"/>
</dbReference>
<feature type="compositionally biased region" description="Polar residues" evidence="5">
    <location>
        <begin position="49"/>
        <end position="59"/>
    </location>
</feature>
<dbReference type="Pfam" id="PF00071">
    <property type="entry name" value="Ras"/>
    <property type="match status" value="1"/>
</dbReference>
<keyword evidence="3" id="KW-0378">Hydrolase</keyword>
<proteinExistence type="inferred from homology"/>
<feature type="region of interest" description="Disordered" evidence="5">
    <location>
        <begin position="306"/>
        <end position="332"/>
    </location>
</feature>
<feature type="region of interest" description="Disordered" evidence="5">
    <location>
        <begin position="21"/>
        <end position="71"/>
    </location>
</feature>
<sequence>MVASFVWTAEEAKYLKAVLRWQDAPSSDDDATATRPREPRRRPPPPPQATIQLSSQNRRQPQEKEDHPPSGELRVLVLGAKGAGKSSLLSRVRPLSHLSPPICSLSYTDLKFSQGTFPPATQPTTATTTSPSGESHSGSCRHPIFLLPSTTGDSKKKKYIIHALEFPSNQSSSNPLLEQALAITEAAVVVYDTASADSFRLAKGVVEFILEHFNPLTPSPNNSANRRVYPVVLVGNKFDNDKEREVSEDEGREAAGKMGVRCMMEVSARTGEGVQGVFETIGAEVLAAKRATTTAREVGREMVQGGGYEKAGNRPQLVRQGGSAGGSNKKGGLLRRMFWGRKLHTRQGVA</sequence>
<feature type="compositionally biased region" description="Low complexity" evidence="5">
    <location>
        <begin position="120"/>
        <end position="133"/>
    </location>
</feature>
<dbReference type="InParanoid" id="A0A090CC34"/>
<feature type="compositionally biased region" description="Basic and acidic residues" evidence="5">
    <location>
        <begin position="60"/>
        <end position="69"/>
    </location>
</feature>
<keyword evidence="7" id="KW-1185">Reference proteome</keyword>
<dbReference type="Proteomes" id="UP000001197">
    <property type="component" value="Chromosome 2"/>
</dbReference>
<dbReference type="SMART" id="SM00173">
    <property type="entry name" value="RAS"/>
    <property type="match status" value="1"/>
</dbReference>
<dbReference type="InterPro" id="IPR001806">
    <property type="entry name" value="Small_GTPase"/>
</dbReference>
<dbReference type="GO" id="GO:0005525">
    <property type="term" value="F:GTP binding"/>
    <property type="evidence" value="ECO:0007669"/>
    <property type="project" value="InterPro"/>
</dbReference>
<dbReference type="SMART" id="SM00175">
    <property type="entry name" value="RAB"/>
    <property type="match status" value="1"/>
</dbReference>
<dbReference type="EMBL" id="FO904937">
    <property type="protein sequence ID" value="CDP25105.1"/>
    <property type="molecule type" value="Genomic_DNA"/>
</dbReference>
<dbReference type="PANTHER" id="PTHR45704">
    <property type="entry name" value="RAS-LIKE FAMILY MEMBER 11"/>
    <property type="match status" value="1"/>
</dbReference>
<dbReference type="InterPro" id="IPR051065">
    <property type="entry name" value="Ras-related_GTPase"/>
</dbReference>
<evidence type="ECO:0000313" key="6">
    <source>
        <dbReference type="EMBL" id="CDP25105.1"/>
    </source>
</evidence>
<dbReference type="Gene3D" id="3.40.50.300">
    <property type="entry name" value="P-loop containing nucleotide triphosphate hydrolases"/>
    <property type="match status" value="1"/>
</dbReference>
<dbReference type="STRING" id="515849.A0A090CC34"/>
<evidence type="ECO:0000256" key="3">
    <source>
        <dbReference type="ARBA" id="ARBA00022801"/>
    </source>
</evidence>